<proteinExistence type="predicted"/>
<keyword evidence="3" id="KW-1185">Reference proteome</keyword>
<organism evidence="2 3">
    <name type="scientific">Vigna mungo</name>
    <name type="common">Black gram</name>
    <name type="synonym">Phaseolus mungo</name>
    <dbReference type="NCBI Taxonomy" id="3915"/>
    <lineage>
        <taxon>Eukaryota</taxon>
        <taxon>Viridiplantae</taxon>
        <taxon>Streptophyta</taxon>
        <taxon>Embryophyta</taxon>
        <taxon>Tracheophyta</taxon>
        <taxon>Spermatophyta</taxon>
        <taxon>Magnoliopsida</taxon>
        <taxon>eudicotyledons</taxon>
        <taxon>Gunneridae</taxon>
        <taxon>Pentapetalae</taxon>
        <taxon>rosids</taxon>
        <taxon>fabids</taxon>
        <taxon>Fabales</taxon>
        <taxon>Fabaceae</taxon>
        <taxon>Papilionoideae</taxon>
        <taxon>50 kb inversion clade</taxon>
        <taxon>NPAAA clade</taxon>
        <taxon>indigoferoid/millettioid clade</taxon>
        <taxon>Phaseoleae</taxon>
        <taxon>Vigna</taxon>
    </lineage>
</organism>
<name>A0AAQ3S9C6_VIGMU</name>
<feature type="region of interest" description="Disordered" evidence="1">
    <location>
        <begin position="117"/>
        <end position="151"/>
    </location>
</feature>
<gene>
    <name evidence="2" type="ORF">V8G54_007873</name>
</gene>
<accession>A0AAQ3S9C6</accession>
<dbReference type="EMBL" id="CP144699">
    <property type="protein sequence ID" value="WVZ20551.1"/>
    <property type="molecule type" value="Genomic_DNA"/>
</dbReference>
<evidence type="ECO:0000256" key="1">
    <source>
        <dbReference type="SAM" id="MobiDB-lite"/>
    </source>
</evidence>
<protein>
    <submittedName>
        <fullName evidence="2">Uncharacterized protein</fullName>
    </submittedName>
</protein>
<dbReference type="AlphaFoldDB" id="A0AAQ3S9C6"/>
<dbReference type="Proteomes" id="UP001374535">
    <property type="component" value="Chromosome 2"/>
</dbReference>
<sequence length="151" mass="17185">MSRRTTRKEELYQAQRLPESRPCCYTGYAFAGAITASRLPPCNTDVRFTVEILASPMSFRSFLFLAHITKPYYRPHLSMCLSPLSSLHVPFCSPHIKERLVLDQISHLFPISISKSQNPVSKPLEPRQPEAKPMTRICPPKTNCAESSYRS</sequence>
<evidence type="ECO:0000313" key="2">
    <source>
        <dbReference type="EMBL" id="WVZ20551.1"/>
    </source>
</evidence>
<reference evidence="2 3" key="1">
    <citation type="journal article" date="2023" name="Life. Sci Alliance">
        <title>Evolutionary insights into 3D genome organization and epigenetic landscape of Vigna mungo.</title>
        <authorList>
            <person name="Junaid A."/>
            <person name="Singh B."/>
            <person name="Bhatia S."/>
        </authorList>
    </citation>
    <scope>NUCLEOTIDE SEQUENCE [LARGE SCALE GENOMIC DNA]</scope>
    <source>
        <strain evidence="2">Urdbean</strain>
    </source>
</reference>
<evidence type="ECO:0000313" key="3">
    <source>
        <dbReference type="Proteomes" id="UP001374535"/>
    </source>
</evidence>